<dbReference type="InterPro" id="IPR035940">
    <property type="entry name" value="CAP_sf"/>
</dbReference>
<dbReference type="AlphaFoldDB" id="A0A5S9PNR9"/>
<evidence type="ECO:0000313" key="2">
    <source>
        <dbReference type="Proteomes" id="UP000430146"/>
    </source>
</evidence>
<reference evidence="1 2" key="1">
    <citation type="submission" date="2019-11" db="EMBL/GenBank/DDBJ databases">
        <authorList>
            <person name="Holert J."/>
        </authorList>
    </citation>
    <scope>NUCLEOTIDE SEQUENCE [LARGE SCALE GENOMIC DNA]</scope>
    <source>
        <strain evidence="1">BC8_1</strain>
    </source>
</reference>
<dbReference type="Gene3D" id="3.40.33.10">
    <property type="entry name" value="CAP"/>
    <property type="match status" value="1"/>
</dbReference>
<dbReference type="Proteomes" id="UP000430146">
    <property type="component" value="Unassembled WGS sequence"/>
</dbReference>
<gene>
    <name evidence="1" type="ORF">AELLOGFF_03578</name>
</gene>
<keyword evidence="2" id="KW-1185">Reference proteome</keyword>
<accession>A0A5S9PNR9</accession>
<evidence type="ECO:0008006" key="3">
    <source>
        <dbReference type="Google" id="ProtNLM"/>
    </source>
</evidence>
<protein>
    <recommendedName>
        <fullName evidence="3">SCP domain-containing protein</fullName>
    </recommendedName>
</protein>
<dbReference type="EMBL" id="CACSIP010000010">
    <property type="protein sequence ID" value="CAA0105608.1"/>
    <property type="molecule type" value="Genomic_DNA"/>
</dbReference>
<organism evidence="1 2">
    <name type="scientific">Mycolicibacterium vanbaalenii</name>
    <name type="common">Mycobacterium vanbaalenii</name>
    <dbReference type="NCBI Taxonomy" id="110539"/>
    <lineage>
        <taxon>Bacteria</taxon>
        <taxon>Bacillati</taxon>
        <taxon>Actinomycetota</taxon>
        <taxon>Actinomycetes</taxon>
        <taxon>Mycobacteriales</taxon>
        <taxon>Mycobacteriaceae</taxon>
        <taxon>Mycolicibacterium</taxon>
    </lineage>
</organism>
<dbReference type="PANTHER" id="PTHR31157">
    <property type="entry name" value="SCP DOMAIN-CONTAINING PROTEIN"/>
    <property type="match status" value="1"/>
</dbReference>
<name>A0A5S9PNR9_MYCVN</name>
<evidence type="ECO:0000313" key="1">
    <source>
        <dbReference type="EMBL" id="CAA0105608.1"/>
    </source>
</evidence>
<sequence>MTGGPKSSGNNTALPPAAVGNLADREDVVMARYTCSSSMMSTVALTVAVAVLGAPAAHADNRRLNEGVVSNVYTIQHQAGCTNNVVVNDQLQLAAQWHARDVLNNTSIGGDIGSDGSTAQHRANAAGFKGVVAETVAINPALAISGIELINQWYHRPDYMAIMSNCAHSQIGVWSENSLTRTVVVAVYGRPV</sequence>
<dbReference type="PANTHER" id="PTHR31157:SF1">
    <property type="entry name" value="SCP DOMAIN-CONTAINING PROTEIN"/>
    <property type="match status" value="1"/>
</dbReference>
<proteinExistence type="predicted"/>
<dbReference type="CDD" id="cd05379">
    <property type="entry name" value="CAP_bacterial"/>
    <property type="match status" value="1"/>
</dbReference>